<evidence type="ECO:0000313" key="2">
    <source>
        <dbReference type="EMBL" id="QIW99797.1"/>
    </source>
</evidence>
<feature type="chain" id="PRO_5026236731" description="IgE-binding protein" evidence="1">
    <location>
        <begin position="17"/>
        <end position="195"/>
    </location>
</feature>
<evidence type="ECO:0008006" key="4">
    <source>
        <dbReference type="Google" id="ProtNLM"/>
    </source>
</evidence>
<accession>A0A6H0XYX5</accession>
<dbReference type="PANTHER" id="PTHR42047:SF1">
    <property type="entry name" value="PROTEIN, PUTATIVE (AFU_ORTHOLOGUE AFUA_6G03560)-RELATED"/>
    <property type="match status" value="1"/>
</dbReference>
<sequence length="195" mass="20227">MKTAAAILALAGAVTAQNYMRVMSIRSGSPIMYAPMVARGEKIYLGGETASYCPETVGENCPAGNTTTFVYGQGHLSMGAIVPGGQAVYVDSQTGAVGYTIAHSAAIPQGAYQAGWNVTQNVAAGGILGRLDFEGGLIACPVDGTYPYQVFGQVEGVSFAADCLALMRCSATALRHQHGSIPKSSDFDEKHVQLA</sequence>
<proteinExistence type="predicted"/>
<dbReference type="InterPro" id="IPR052820">
    <property type="entry name" value="PhiA_domain"/>
</dbReference>
<name>A0A6H0XYX5_9PEZI</name>
<organism evidence="2 3">
    <name type="scientific">Peltaster fructicola</name>
    <dbReference type="NCBI Taxonomy" id="286661"/>
    <lineage>
        <taxon>Eukaryota</taxon>
        <taxon>Fungi</taxon>
        <taxon>Dikarya</taxon>
        <taxon>Ascomycota</taxon>
        <taxon>Pezizomycotina</taxon>
        <taxon>Dothideomycetes</taxon>
        <taxon>Dothideomycetes incertae sedis</taxon>
        <taxon>Peltaster</taxon>
    </lineage>
</organism>
<gene>
    <name evidence="2" type="ORF">AMS68_005315</name>
</gene>
<dbReference type="AlphaFoldDB" id="A0A6H0XYX5"/>
<feature type="signal peptide" evidence="1">
    <location>
        <begin position="1"/>
        <end position="16"/>
    </location>
</feature>
<dbReference type="PANTHER" id="PTHR42047">
    <property type="entry name" value="PROTEIN, PUTATIVE (AFU_ORTHOLOGUE AFUA_6G03560)-RELATED"/>
    <property type="match status" value="1"/>
</dbReference>
<reference evidence="2 3" key="1">
    <citation type="journal article" date="2016" name="Sci. Rep.">
        <title>Peltaster fructicola genome reveals evolution from an invasive phytopathogen to an ectophytic parasite.</title>
        <authorList>
            <person name="Xu C."/>
            <person name="Chen H."/>
            <person name="Gleason M.L."/>
            <person name="Xu J.R."/>
            <person name="Liu H."/>
            <person name="Zhang R."/>
            <person name="Sun G."/>
        </authorList>
    </citation>
    <scope>NUCLEOTIDE SEQUENCE [LARGE SCALE GENOMIC DNA]</scope>
    <source>
        <strain evidence="2 3">LNHT1506</strain>
    </source>
</reference>
<evidence type="ECO:0000256" key="1">
    <source>
        <dbReference type="SAM" id="SignalP"/>
    </source>
</evidence>
<keyword evidence="3" id="KW-1185">Reference proteome</keyword>
<dbReference type="Proteomes" id="UP000503462">
    <property type="component" value="Chromosome 3"/>
</dbReference>
<dbReference type="EMBL" id="CP051141">
    <property type="protein sequence ID" value="QIW99797.1"/>
    <property type="molecule type" value="Genomic_DNA"/>
</dbReference>
<evidence type="ECO:0000313" key="3">
    <source>
        <dbReference type="Proteomes" id="UP000503462"/>
    </source>
</evidence>
<dbReference type="OrthoDB" id="5430620at2759"/>
<protein>
    <recommendedName>
        <fullName evidence="4">IgE-binding protein</fullName>
    </recommendedName>
</protein>
<keyword evidence="1" id="KW-0732">Signal</keyword>